<evidence type="ECO:0000313" key="1">
    <source>
        <dbReference type="EMBL" id="CAA9238832.1"/>
    </source>
</evidence>
<sequence length="287" mass="31873">MRHQPPGHAHQLRLLPERRQHLLQRLQQQRIARPEHVGLRLLATRQGFEVAPLRFAQVLPFGHGALGHLHRDLRPDEVALLVRGGTGLLGLDPLLLRHRLLLVGLAELLGELLPPPRHQQLRRDHALAEAELVDLQPGLCGFLAHHALHRALDGVALVHQVEHAGRPARAAHHDLRADHVPHHGADHGRHHPVLHLRHATNGGHDERRAGRRDLHQHAQLLRHVPALHPRQHRAVGRFGRHGDGPGGGGLLDLAAHVHRQVDAPLVVAAAVLSARLCTYRNAVSVRR</sequence>
<dbReference type="AlphaFoldDB" id="A0A6J4I013"/>
<name>A0A6J4I013_9PROT</name>
<protein>
    <submittedName>
        <fullName evidence="1">TolA protein</fullName>
    </submittedName>
</protein>
<proteinExistence type="predicted"/>
<gene>
    <name evidence="1" type="ORF">AVDCRST_MAG04-1497</name>
</gene>
<dbReference type="EMBL" id="CADCTL010000106">
    <property type="protein sequence ID" value="CAA9238832.1"/>
    <property type="molecule type" value="Genomic_DNA"/>
</dbReference>
<accession>A0A6J4I013</accession>
<organism evidence="1">
    <name type="scientific">uncultured Acetobacteraceae bacterium</name>
    <dbReference type="NCBI Taxonomy" id="169975"/>
    <lineage>
        <taxon>Bacteria</taxon>
        <taxon>Pseudomonadati</taxon>
        <taxon>Pseudomonadota</taxon>
        <taxon>Alphaproteobacteria</taxon>
        <taxon>Acetobacterales</taxon>
        <taxon>Acetobacteraceae</taxon>
        <taxon>environmental samples</taxon>
    </lineage>
</organism>
<reference evidence="1" key="1">
    <citation type="submission" date="2020-02" db="EMBL/GenBank/DDBJ databases">
        <authorList>
            <person name="Meier V. D."/>
        </authorList>
    </citation>
    <scope>NUCLEOTIDE SEQUENCE</scope>
    <source>
        <strain evidence="1">AVDCRST_MAG04</strain>
    </source>
</reference>